<reference evidence="6 7" key="1">
    <citation type="submission" date="2020-01" db="EMBL/GenBank/DDBJ databases">
        <title>Draft genome assembly of Ensifer adhaerens T173.</title>
        <authorList>
            <person name="Craig J.E."/>
            <person name="Stinchcombe J.R."/>
        </authorList>
    </citation>
    <scope>NUCLEOTIDE SEQUENCE [LARGE SCALE GENOMIC DNA]</scope>
    <source>
        <strain evidence="6 7">T173</strain>
    </source>
</reference>
<dbReference type="InterPro" id="IPR018062">
    <property type="entry name" value="HTH_AraC-typ_CS"/>
</dbReference>
<dbReference type="Pfam" id="PF02311">
    <property type="entry name" value="AraC_binding"/>
    <property type="match status" value="1"/>
</dbReference>
<proteinExistence type="predicted"/>
<keyword evidence="7" id="KW-1185">Reference proteome</keyword>
<dbReference type="InterPro" id="IPR020449">
    <property type="entry name" value="Tscrpt_reg_AraC-type_HTH"/>
</dbReference>
<keyword evidence="1" id="KW-0805">Transcription regulation</keyword>
<feature type="domain" description="HTH araC/xylS-type" evidence="5">
    <location>
        <begin position="242"/>
        <end position="340"/>
    </location>
</feature>
<dbReference type="InterPro" id="IPR050204">
    <property type="entry name" value="AraC_XylS_family_regulators"/>
</dbReference>
<evidence type="ECO:0000256" key="2">
    <source>
        <dbReference type="ARBA" id="ARBA00023125"/>
    </source>
</evidence>
<dbReference type="PROSITE" id="PS00041">
    <property type="entry name" value="HTH_ARAC_FAMILY_1"/>
    <property type="match status" value="1"/>
</dbReference>
<evidence type="ECO:0000256" key="3">
    <source>
        <dbReference type="ARBA" id="ARBA00023159"/>
    </source>
</evidence>
<dbReference type="SUPFAM" id="SSF46689">
    <property type="entry name" value="Homeodomain-like"/>
    <property type="match status" value="2"/>
</dbReference>
<dbReference type="InterPro" id="IPR018060">
    <property type="entry name" value="HTH_AraC"/>
</dbReference>
<sequence length="340" mass="37714">MPSKKGFKLEIADATKSEALPPIRNRVEDGLHVASPLPLLDEITPDRTSPLGLEQYIAGRILVSGDSPAWTDMFVQVYSRHIKQEPFLVPAVAEPLIVWVMSGEAIVEERELDGEWVSNIVTVGDFFLTRSPTPYEMRWRATGPAPFQVMHLYLSVPLFERVAKEVLSGDAPPALRDVSGGKDEQLSHLLALIHQELTAEGKGSQLFVQGLAQSLAVHLIRNYASSETEIGRQTALPGFKLRRAIAYLEGHLADPFNLAQLAGTVGMSEFHFSRLFKKATGLSPSRYFIRQRVAKAQQLLQETDTSIIEIGMSVGYSSPSHFAQVFRRETGLPPSHYRRG</sequence>
<dbReference type="InterPro" id="IPR003313">
    <property type="entry name" value="AraC-bd"/>
</dbReference>
<organism evidence="6 7">
    <name type="scientific">Ensifer canadensis</name>
    <dbReference type="NCBI Taxonomy" id="555315"/>
    <lineage>
        <taxon>Bacteria</taxon>
        <taxon>Pseudomonadati</taxon>
        <taxon>Pseudomonadota</taxon>
        <taxon>Alphaproteobacteria</taxon>
        <taxon>Hyphomicrobiales</taxon>
        <taxon>Rhizobiaceae</taxon>
        <taxon>Sinorhizobium/Ensifer group</taxon>
        <taxon>Ensifer</taxon>
    </lineage>
</organism>
<keyword evidence="4" id="KW-0804">Transcription</keyword>
<evidence type="ECO:0000259" key="5">
    <source>
        <dbReference type="PROSITE" id="PS01124"/>
    </source>
</evidence>
<keyword evidence="2" id="KW-0238">DNA-binding</keyword>
<dbReference type="GO" id="GO:0043565">
    <property type="term" value="F:sequence-specific DNA binding"/>
    <property type="evidence" value="ECO:0007669"/>
    <property type="project" value="InterPro"/>
</dbReference>
<evidence type="ECO:0000313" key="6">
    <source>
        <dbReference type="EMBL" id="MBM3092750.1"/>
    </source>
</evidence>
<name>A0AAW4FNQ2_9HYPH</name>
<dbReference type="GO" id="GO:0003700">
    <property type="term" value="F:DNA-binding transcription factor activity"/>
    <property type="evidence" value="ECO:0007669"/>
    <property type="project" value="InterPro"/>
</dbReference>
<dbReference type="SMART" id="SM00342">
    <property type="entry name" value="HTH_ARAC"/>
    <property type="match status" value="1"/>
</dbReference>
<keyword evidence="3" id="KW-0010">Activator</keyword>
<dbReference type="Proteomes" id="UP000744980">
    <property type="component" value="Unassembled WGS sequence"/>
</dbReference>
<dbReference type="Gene3D" id="1.10.10.60">
    <property type="entry name" value="Homeodomain-like"/>
    <property type="match status" value="2"/>
</dbReference>
<evidence type="ECO:0000256" key="1">
    <source>
        <dbReference type="ARBA" id="ARBA00023015"/>
    </source>
</evidence>
<dbReference type="PANTHER" id="PTHR46796:SF6">
    <property type="entry name" value="ARAC SUBFAMILY"/>
    <property type="match status" value="1"/>
</dbReference>
<evidence type="ECO:0000313" key="7">
    <source>
        <dbReference type="Proteomes" id="UP000744980"/>
    </source>
</evidence>
<comment type="caution">
    <text evidence="6">The sequence shown here is derived from an EMBL/GenBank/DDBJ whole genome shotgun (WGS) entry which is preliminary data.</text>
</comment>
<dbReference type="PANTHER" id="PTHR46796">
    <property type="entry name" value="HTH-TYPE TRANSCRIPTIONAL ACTIVATOR RHAS-RELATED"/>
    <property type="match status" value="1"/>
</dbReference>
<accession>A0AAW4FNQ2</accession>
<dbReference type="AlphaFoldDB" id="A0AAW4FNQ2"/>
<dbReference type="EMBL" id="WXFA01000011">
    <property type="protein sequence ID" value="MBM3092750.1"/>
    <property type="molecule type" value="Genomic_DNA"/>
</dbReference>
<dbReference type="PRINTS" id="PR00032">
    <property type="entry name" value="HTHARAC"/>
</dbReference>
<dbReference type="PROSITE" id="PS01124">
    <property type="entry name" value="HTH_ARAC_FAMILY_2"/>
    <property type="match status" value="1"/>
</dbReference>
<protein>
    <submittedName>
        <fullName evidence="6">Helix-turn-helix domain-containing protein</fullName>
    </submittedName>
</protein>
<gene>
    <name evidence="6" type="ORF">GFB56_18320</name>
</gene>
<evidence type="ECO:0000256" key="4">
    <source>
        <dbReference type="ARBA" id="ARBA00023163"/>
    </source>
</evidence>
<dbReference type="InterPro" id="IPR009057">
    <property type="entry name" value="Homeodomain-like_sf"/>
</dbReference>
<dbReference type="Pfam" id="PF12833">
    <property type="entry name" value="HTH_18"/>
    <property type="match status" value="1"/>
</dbReference>